<dbReference type="RefSeq" id="WP_191244221.1">
    <property type="nucleotide sequence ID" value="NZ_BNAU01000002.1"/>
</dbReference>
<gene>
    <name evidence="2" type="ORF">GCM10017786_19870</name>
</gene>
<accession>A0ABQ3IQI5</accession>
<dbReference type="EMBL" id="BNAU01000002">
    <property type="protein sequence ID" value="GHE88015.1"/>
    <property type="molecule type" value="Genomic_DNA"/>
</dbReference>
<evidence type="ECO:0000313" key="2">
    <source>
        <dbReference type="EMBL" id="GHE88015.1"/>
    </source>
</evidence>
<evidence type="ECO:0000256" key="1">
    <source>
        <dbReference type="SAM" id="MobiDB-lite"/>
    </source>
</evidence>
<keyword evidence="3" id="KW-1185">Reference proteome</keyword>
<evidence type="ECO:0000313" key="3">
    <source>
        <dbReference type="Proteomes" id="UP000605897"/>
    </source>
</evidence>
<sequence length="73" mass="8049">MPSSRIAAGILAETTAVEITEQGVTVEVHDLLRSRERALRDQVQDLVVGRERSRATNSGGDWRKRGDHRPALG</sequence>
<feature type="compositionally biased region" description="Basic and acidic residues" evidence="1">
    <location>
        <begin position="61"/>
        <end position="73"/>
    </location>
</feature>
<reference evidence="3" key="1">
    <citation type="journal article" date="2019" name="Int. J. Syst. Evol. Microbiol.">
        <title>The Global Catalogue of Microorganisms (GCM) 10K type strain sequencing project: providing services to taxonomists for standard genome sequencing and annotation.</title>
        <authorList>
            <consortium name="The Broad Institute Genomics Platform"/>
            <consortium name="The Broad Institute Genome Sequencing Center for Infectious Disease"/>
            <person name="Wu L."/>
            <person name="Ma J."/>
        </authorList>
    </citation>
    <scope>NUCLEOTIDE SEQUENCE [LARGE SCALE GENOMIC DNA]</scope>
    <source>
        <strain evidence="3">CGMCC 4.7677</strain>
    </source>
</reference>
<dbReference type="Proteomes" id="UP000605897">
    <property type="component" value="Unassembled WGS sequence"/>
</dbReference>
<protein>
    <submittedName>
        <fullName evidence="2">Uncharacterized protein</fullName>
    </submittedName>
</protein>
<organism evidence="2 3">
    <name type="scientific">Amycolatopsis deserti</name>
    <dbReference type="NCBI Taxonomy" id="185696"/>
    <lineage>
        <taxon>Bacteria</taxon>
        <taxon>Bacillati</taxon>
        <taxon>Actinomycetota</taxon>
        <taxon>Actinomycetes</taxon>
        <taxon>Pseudonocardiales</taxon>
        <taxon>Pseudonocardiaceae</taxon>
        <taxon>Amycolatopsis</taxon>
    </lineage>
</organism>
<feature type="region of interest" description="Disordered" evidence="1">
    <location>
        <begin position="49"/>
        <end position="73"/>
    </location>
</feature>
<proteinExistence type="predicted"/>
<name>A0ABQ3IQI5_9PSEU</name>
<comment type="caution">
    <text evidence="2">The sequence shown here is derived from an EMBL/GenBank/DDBJ whole genome shotgun (WGS) entry which is preliminary data.</text>
</comment>